<comment type="subcellular location">
    <subcellularLocation>
        <location evidence="1">Membrane</location>
        <topology evidence="1">Single-pass membrane protein</topology>
    </subcellularLocation>
</comment>
<evidence type="ECO:0000256" key="4">
    <source>
        <dbReference type="ARBA" id="ARBA00022729"/>
    </source>
</evidence>
<dbReference type="Pfam" id="PF09430">
    <property type="entry name" value="EMC7_beta-sandw"/>
    <property type="match status" value="1"/>
</dbReference>
<evidence type="ECO:0000256" key="7">
    <source>
        <dbReference type="SAM" id="MobiDB-lite"/>
    </source>
</evidence>
<name>A0A7I8VKW1_9ANNE</name>
<evidence type="ECO:0000256" key="8">
    <source>
        <dbReference type="SAM" id="Phobius"/>
    </source>
</evidence>
<accession>A0A7I8VKW1</accession>
<evidence type="ECO:0000313" key="11">
    <source>
        <dbReference type="Proteomes" id="UP000549394"/>
    </source>
</evidence>
<dbReference type="AlphaFoldDB" id="A0A7I8VKW1"/>
<evidence type="ECO:0000256" key="2">
    <source>
        <dbReference type="ARBA" id="ARBA00008880"/>
    </source>
</evidence>
<dbReference type="GO" id="GO:0030246">
    <property type="term" value="F:carbohydrate binding"/>
    <property type="evidence" value="ECO:0007669"/>
    <property type="project" value="InterPro"/>
</dbReference>
<dbReference type="InterPro" id="IPR039163">
    <property type="entry name" value="EMC7"/>
</dbReference>
<dbReference type="GO" id="GO:0072546">
    <property type="term" value="C:EMC complex"/>
    <property type="evidence" value="ECO:0007669"/>
    <property type="project" value="TreeGrafter"/>
</dbReference>
<evidence type="ECO:0000256" key="1">
    <source>
        <dbReference type="ARBA" id="ARBA00004167"/>
    </source>
</evidence>
<organism evidence="10 11">
    <name type="scientific">Dimorphilus gyrociliatus</name>
    <dbReference type="NCBI Taxonomy" id="2664684"/>
    <lineage>
        <taxon>Eukaryota</taxon>
        <taxon>Metazoa</taxon>
        <taxon>Spiralia</taxon>
        <taxon>Lophotrochozoa</taxon>
        <taxon>Annelida</taxon>
        <taxon>Polychaeta</taxon>
        <taxon>Polychaeta incertae sedis</taxon>
        <taxon>Dinophilidae</taxon>
        <taxon>Dimorphilus</taxon>
    </lineage>
</organism>
<dbReference type="EMBL" id="CAJFCJ010000007">
    <property type="protein sequence ID" value="CAD5116922.1"/>
    <property type="molecule type" value="Genomic_DNA"/>
</dbReference>
<keyword evidence="5 8" id="KW-1133">Transmembrane helix</keyword>
<keyword evidence="11" id="KW-1185">Reference proteome</keyword>
<proteinExistence type="inferred from homology"/>
<comment type="caution">
    <text evidence="10">The sequence shown here is derived from an EMBL/GenBank/DDBJ whole genome shotgun (WGS) entry which is preliminary data.</text>
</comment>
<evidence type="ECO:0000259" key="9">
    <source>
        <dbReference type="Pfam" id="PF09430"/>
    </source>
</evidence>
<dbReference type="SUPFAM" id="SSF49452">
    <property type="entry name" value="Starch-binding domain-like"/>
    <property type="match status" value="1"/>
</dbReference>
<reference evidence="10 11" key="1">
    <citation type="submission" date="2020-08" db="EMBL/GenBank/DDBJ databases">
        <authorList>
            <person name="Hejnol A."/>
        </authorList>
    </citation>
    <scope>NUCLEOTIDE SEQUENCE [LARGE SCALE GENOMIC DNA]</scope>
</reference>
<evidence type="ECO:0000256" key="6">
    <source>
        <dbReference type="ARBA" id="ARBA00023136"/>
    </source>
</evidence>
<keyword evidence="6 8" id="KW-0472">Membrane</keyword>
<dbReference type="OrthoDB" id="27095at2759"/>
<dbReference type="Proteomes" id="UP000549394">
    <property type="component" value="Unassembled WGS sequence"/>
</dbReference>
<dbReference type="PANTHER" id="PTHR13605">
    <property type="entry name" value="ER MEMBRANE PROTEIN COMPLEX SUBUNIT 7"/>
    <property type="match status" value="1"/>
</dbReference>
<gene>
    <name evidence="10" type="ORF">DGYR_LOCUS5500</name>
</gene>
<protein>
    <submittedName>
        <fullName evidence="10">DgyrCDS5762</fullName>
    </submittedName>
</protein>
<keyword evidence="4" id="KW-0732">Signal</keyword>
<keyword evidence="3 8" id="KW-0812">Transmembrane</keyword>
<comment type="similarity">
    <text evidence="2">Belongs to the EMC7 family.</text>
</comment>
<evidence type="ECO:0000256" key="5">
    <source>
        <dbReference type="ARBA" id="ARBA00022989"/>
    </source>
</evidence>
<dbReference type="InterPro" id="IPR019008">
    <property type="entry name" value="Beta_sandwich_EMC7"/>
</dbReference>
<sequence length="223" mass="25530">MNENRISYILVFIYVFSYVICDGELGSGSERFKIEGKIFVPFVNDLEWISSTKIIIDGGRYLGFLKSDGAFSVSNLPSGSYSIEVINPSYVFEPARIDITSKGKFRARKMNNIQLNAVSTINYPLKLKARSRINYFQEREKWSITDMIFSPMVLMMVLPLIMVMVLPKLINAQDPETQREMQSQMNFLTPKNNIPEFSEFLTNLLSGGPKKPSQSRTKPSKRR</sequence>
<dbReference type="InterPro" id="IPR013784">
    <property type="entry name" value="Carb-bd-like_fold"/>
</dbReference>
<feature type="transmembrane region" description="Helical" evidence="8">
    <location>
        <begin position="6"/>
        <end position="25"/>
    </location>
</feature>
<feature type="region of interest" description="Disordered" evidence="7">
    <location>
        <begin position="203"/>
        <end position="223"/>
    </location>
</feature>
<feature type="domain" description="ER membrane protein complex subunit 7 beta-sandwich" evidence="9">
    <location>
        <begin position="44"/>
        <end position="155"/>
    </location>
</feature>
<dbReference type="PANTHER" id="PTHR13605:SF4">
    <property type="entry name" value="ER MEMBRANE PROTEIN COMPLEX SUBUNIT 7"/>
    <property type="match status" value="1"/>
</dbReference>
<evidence type="ECO:0000313" key="10">
    <source>
        <dbReference type="EMBL" id="CAD5116922.1"/>
    </source>
</evidence>
<evidence type="ECO:0000256" key="3">
    <source>
        <dbReference type="ARBA" id="ARBA00022692"/>
    </source>
</evidence>
<feature type="transmembrane region" description="Helical" evidence="8">
    <location>
        <begin position="148"/>
        <end position="170"/>
    </location>
</feature>